<dbReference type="GO" id="GO:0032259">
    <property type="term" value="P:methylation"/>
    <property type="evidence" value="ECO:0007669"/>
    <property type="project" value="UniProtKB-KW"/>
</dbReference>
<protein>
    <submittedName>
        <fullName evidence="2">3-methyl-2-oxobutanoate hydroxymethyltransferase</fullName>
    </submittedName>
</protein>
<dbReference type="Proteomes" id="UP000249166">
    <property type="component" value="Unassembled WGS sequence"/>
</dbReference>
<organism evidence="2 3">
    <name type="scientific">Arthrobacter globiformis</name>
    <dbReference type="NCBI Taxonomy" id="1665"/>
    <lineage>
        <taxon>Bacteria</taxon>
        <taxon>Bacillati</taxon>
        <taxon>Actinomycetota</taxon>
        <taxon>Actinomycetes</taxon>
        <taxon>Micrococcales</taxon>
        <taxon>Micrococcaceae</taxon>
        <taxon>Arthrobacter</taxon>
    </lineage>
</organism>
<name>A0A328HHI1_ARTGO</name>
<evidence type="ECO:0000256" key="1">
    <source>
        <dbReference type="SAM" id="MobiDB-lite"/>
    </source>
</evidence>
<dbReference type="OrthoDB" id="3576951at2"/>
<evidence type="ECO:0000313" key="3">
    <source>
        <dbReference type="Proteomes" id="UP000249166"/>
    </source>
</evidence>
<dbReference type="EMBL" id="QLNP01000088">
    <property type="protein sequence ID" value="RAM36720.1"/>
    <property type="molecule type" value="Genomic_DNA"/>
</dbReference>
<feature type="compositionally biased region" description="Basic and acidic residues" evidence="1">
    <location>
        <begin position="1"/>
        <end position="10"/>
    </location>
</feature>
<dbReference type="GO" id="GO:0008168">
    <property type="term" value="F:methyltransferase activity"/>
    <property type="evidence" value="ECO:0007669"/>
    <property type="project" value="UniProtKB-KW"/>
</dbReference>
<dbReference type="AlphaFoldDB" id="A0A328HHI1"/>
<proteinExistence type="predicted"/>
<keyword evidence="2" id="KW-0808">Transferase</keyword>
<dbReference type="RefSeq" id="WP_111904463.1">
    <property type="nucleotide sequence ID" value="NZ_QLNP01000088.1"/>
</dbReference>
<keyword evidence="2" id="KW-0489">Methyltransferase</keyword>
<evidence type="ECO:0000313" key="2">
    <source>
        <dbReference type="EMBL" id="RAM36720.1"/>
    </source>
</evidence>
<sequence length="171" mass="18115">MSDHDHDHATGPRSVPSGPSSCAEAATAKEAAYRIDYPLSAARNTRVVALDDEAERIIRSAALLEWGQARFFSITDPGEVLAEVDGSNVPLDEVMTDTNTVVMVASSGENATAVAAIGDLARERGIMTAGLVVTPGALTSDALFHLRPHARILLVPAEEDDLIELLRATRA</sequence>
<gene>
    <name evidence="2" type="ORF">DBZ45_13840</name>
</gene>
<comment type="caution">
    <text evidence="2">The sequence shown here is derived from an EMBL/GenBank/DDBJ whole genome shotgun (WGS) entry which is preliminary data.</text>
</comment>
<reference evidence="2 3" key="1">
    <citation type="submission" date="2018-04" db="EMBL/GenBank/DDBJ databases">
        <title>Bacteria isolated from cave deposits of Manipur.</title>
        <authorList>
            <person name="Sahoo D."/>
            <person name="Sarangthem I."/>
            <person name="Nandeibam J."/>
        </authorList>
    </citation>
    <scope>NUCLEOTIDE SEQUENCE [LARGE SCALE GENOMIC DNA]</scope>
    <source>
        <strain evidence="3">mrc11</strain>
    </source>
</reference>
<feature type="region of interest" description="Disordered" evidence="1">
    <location>
        <begin position="1"/>
        <end position="22"/>
    </location>
</feature>
<accession>A0A328HHI1</accession>